<dbReference type="STRING" id="28198.GCA_001572855_00520"/>
<gene>
    <name evidence="1" type="ORF">CJ673_07320</name>
</gene>
<protein>
    <recommendedName>
        <fullName evidence="3">ATP-binding protein</fullName>
    </recommendedName>
</protein>
<evidence type="ECO:0008006" key="3">
    <source>
        <dbReference type="Google" id="ProtNLM"/>
    </source>
</evidence>
<dbReference type="EMBL" id="NXGE01000004">
    <property type="protein sequence ID" value="PRM94299.1"/>
    <property type="molecule type" value="Genomic_DNA"/>
</dbReference>
<evidence type="ECO:0000313" key="1">
    <source>
        <dbReference type="EMBL" id="PRM94299.1"/>
    </source>
</evidence>
<evidence type="ECO:0000313" key="2">
    <source>
        <dbReference type="Proteomes" id="UP000238281"/>
    </source>
</evidence>
<proteinExistence type="predicted"/>
<comment type="caution">
    <text evidence="1">The sequence shown here is derived from an EMBL/GenBank/DDBJ whole genome shotgun (WGS) entry which is preliminary data.</text>
</comment>
<name>A0A2S9T674_9BACT</name>
<accession>A0A2S9T674</accession>
<reference evidence="1 2" key="1">
    <citation type="submission" date="2017-09" db="EMBL/GenBank/DDBJ databases">
        <title>Reassesment of A. cryaerophilus.</title>
        <authorList>
            <person name="Perez-Cataluna A."/>
            <person name="Collado L."/>
            <person name="Salgado O."/>
            <person name="Lefinanco V."/>
            <person name="Figueras M.J."/>
        </authorList>
    </citation>
    <scope>NUCLEOTIDE SEQUENCE [LARGE SCALE GENOMIC DNA]</scope>
    <source>
        <strain evidence="1 2">LMG 10210</strain>
    </source>
</reference>
<dbReference type="AlphaFoldDB" id="A0A2S9T674"/>
<dbReference type="Proteomes" id="UP000238281">
    <property type="component" value="Unassembled WGS sequence"/>
</dbReference>
<dbReference type="RefSeq" id="WP_066359344.1">
    <property type="nucleotide sequence ID" value="NZ_LRUT01000076.1"/>
</dbReference>
<organism evidence="1 2">
    <name type="scientific">Aliarcobacter cryaerophilus</name>
    <dbReference type="NCBI Taxonomy" id="28198"/>
    <lineage>
        <taxon>Bacteria</taxon>
        <taxon>Pseudomonadati</taxon>
        <taxon>Campylobacterota</taxon>
        <taxon>Epsilonproteobacteria</taxon>
        <taxon>Campylobacterales</taxon>
        <taxon>Arcobacteraceae</taxon>
        <taxon>Aliarcobacter</taxon>
    </lineage>
</organism>
<sequence>MKLLEENYEINFSKVNFLERKTKIEHKKTIICGASKVGKSYLVFDFLSNFKNEEYLYIDFFDLRNSNIYEELSLLDDFISLKDIKVLVLENFNNECKIPNCENIILTSQKNIEYKNFKKIELFALDFEEYLLFDNKHQNITQSFNNFLKYGNLPLSVNTEEQKKISKLQDIIKMNSKDDTSYEILKILIENIDEKKSIFQLFNQLKSKIKISKDRFYEECKELEDKNSIFFVGKYNQEKSLKKIYSYNYAFLSAISFSKKFKQEFANMIFLELLKEKKTIYYLDNIDFYIKEDNLAIVCIPFFNIDLNSNLLKKIIKNALELNIEKIEIITISNNQKIDNKKINIETIVFYEWALI</sequence>